<evidence type="ECO:0000256" key="1">
    <source>
        <dbReference type="ARBA" id="ARBA00022801"/>
    </source>
</evidence>
<protein>
    <submittedName>
        <fullName evidence="3">Alpha/beta hydrolase</fullName>
    </submittedName>
</protein>
<keyword evidence="4" id="KW-1185">Reference proteome</keyword>
<evidence type="ECO:0000313" key="4">
    <source>
        <dbReference type="Proteomes" id="UP001501057"/>
    </source>
</evidence>
<keyword evidence="1 3" id="KW-0378">Hydrolase</keyword>
<dbReference type="GO" id="GO:0016787">
    <property type="term" value="F:hydrolase activity"/>
    <property type="evidence" value="ECO:0007669"/>
    <property type="project" value="UniProtKB-KW"/>
</dbReference>
<dbReference type="RefSeq" id="WP_344202219.1">
    <property type="nucleotide sequence ID" value="NZ_BAAAME010000004.1"/>
</dbReference>
<evidence type="ECO:0000313" key="3">
    <source>
        <dbReference type="EMBL" id="GAA1744293.1"/>
    </source>
</evidence>
<dbReference type="PANTHER" id="PTHR43329">
    <property type="entry name" value="EPOXIDE HYDROLASE"/>
    <property type="match status" value="1"/>
</dbReference>
<dbReference type="Pfam" id="PF00561">
    <property type="entry name" value="Abhydrolase_1"/>
    <property type="match status" value="1"/>
</dbReference>
<organism evidence="3 4">
    <name type="scientific">Aeromicrobium alkaliterrae</name>
    <dbReference type="NCBI Taxonomy" id="302168"/>
    <lineage>
        <taxon>Bacteria</taxon>
        <taxon>Bacillati</taxon>
        <taxon>Actinomycetota</taxon>
        <taxon>Actinomycetes</taxon>
        <taxon>Propionibacteriales</taxon>
        <taxon>Nocardioidaceae</taxon>
        <taxon>Aeromicrobium</taxon>
    </lineage>
</organism>
<dbReference type="SUPFAM" id="SSF53474">
    <property type="entry name" value="alpha/beta-Hydrolases"/>
    <property type="match status" value="1"/>
</dbReference>
<dbReference type="InterPro" id="IPR029058">
    <property type="entry name" value="AB_hydrolase_fold"/>
</dbReference>
<reference evidence="4" key="1">
    <citation type="journal article" date="2019" name="Int. J. Syst. Evol. Microbiol.">
        <title>The Global Catalogue of Microorganisms (GCM) 10K type strain sequencing project: providing services to taxonomists for standard genome sequencing and annotation.</title>
        <authorList>
            <consortium name="The Broad Institute Genomics Platform"/>
            <consortium name="The Broad Institute Genome Sequencing Center for Infectious Disease"/>
            <person name="Wu L."/>
            <person name="Ma J."/>
        </authorList>
    </citation>
    <scope>NUCLEOTIDE SEQUENCE [LARGE SCALE GENOMIC DNA]</scope>
    <source>
        <strain evidence="4">JCM 13518</strain>
    </source>
</reference>
<comment type="caution">
    <text evidence="3">The sequence shown here is derived from an EMBL/GenBank/DDBJ whole genome shotgun (WGS) entry which is preliminary data.</text>
</comment>
<accession>A0ABP4W604</accession>
<feature type="domain" description="AB hydrolase-1" evidence="2">
    <location>
        <begin position="39"/>
        <end position="288"/>
    </location>
</feature>
<name>A0ABP4W604_9ACTN</name>
<dbReference type="InterPro" id="IPR000639">
    <property type="entry name" value="Epox_hydrolase-like"/>
</dbReference>
<dbReference type="Proteomes" id="UP001501057">
    <property type="component" value="Unassembled WGS sequence"/>
</dbReference>
<dbReference type="Gene3D" id="3.40.50.1820">
    <property type="entry name" value="alpha/beta hydrolase"/>
    <property type="match status" value="1"/>
</dbReference>
<sequence length="305" mass="33730">MSAEIAAGMPELEGVEHRWIEVEGVRIHVAEAGTSNGGPPIVLIHGWPQHWWCWHRVIPLLAERHHVVALDSRGAGWSDAPAPGSGAGGLRAYDKRVVADELAAVIRELGLDRPVVVGHDWGAWLALLIGGRHPELTRGVVATAIVAPWATIEAKDLWRFLYQPLVGGPWGAFLQRGLGQVVLRRVFALGSRDGKPWSDRAVEPYLARFREPSRAAAGRSTYATFLTREFRSMQKHTYQAPYDHVPILFLPGRRDGVLVPRIVKGGLVRPTMSMEVVDDAGHWVPEEQPEVLVEHLEQFLATLDA</sequence>
<dbReference type="InterPro" id="IPR000073">
    <property type="entry name" value="AB_hydrolase_1"/>
</dbReference>
<dbReference type="EMBL" id="BAAAME010000004">
    <property type="protein sequence ID" value="GAA1744293.1"/>
    <property type="molecule type" value="Genomic_DNA"/>
</dbReference>
<proteinExistence type="predicted"/>
<gene>
    <name evidence="3" type="ORF">GCM10009710_25450</name>
</gene>
<dbReference type="PRINTS" id="PR00412">
    <property type="entry name" value="EPOXHYDRLASE"/>
</dbReference>
<evidence type="ECO:0000259" key="2">
    <source>
        <dbReference type="Pfam" id="PF00561"/>
    </source>
</evidence>